<dbReference type="InterPro" id="IPR050738">
    <property type="entry name" value="Sulfatase"/>
</dbReference>
<dbReference type="Gene3D" id="3.40.720.10">
    <property type="entry name" value="Alkaline Phosphatase, subunit A"/>
    <property type="match status" value="1"/>
</dbReference>
<evidence type="ECO:0000259" key="4">
    <source>
        <dbReference type="Pfam" id="PF16347"/>
    </source>
</evidence>
<feature type="domain" description="N-sulphoglucosamine sulphohydrolase C-terminal" evidence="4">
    <location>
        <begin position="36"/>
        <end position="172"/>
    </location>
</feature>
<keyword evidence="2" id="KW-0378">Hydrolase</keyword>
<dbReference type="Gene3D" id="3.30.1120.10">
    <property type="match status" value="1"/>
</dbReference>
<evidence type="ECO:0000256" key="3">
    <source>
        <dbReference type="SAM" id="MobiDB-lite"/>
    </source>
</evidence>
<comment type="similarity">
    <text evidence="1">Belongs to the sulfatase family.</text>
</comment>
<dbReference type="Pfam" id="PF16347">
    <property type="entry name" value="SGSH_C"/>
    <property type="match status" value="1"/>
</dbReference>
<dbReference type="InterPro" id="IPR017850">
    <property type="entry name" value="Alkaline_phosphatase_core_sf"/>
</dbReference>
<proteinExistence type="inferred from homology"/>
<feature type="non-terminal residue" evidence="5">
    <location>
        <position position="1"/>
    </location>
</feature>
<dbReference type="EMBL" id="BARS01034801">
    <property type="protein sequence ID" value="GAG26203.1"/>
    <property type="molecule type" value="Genomic_DNA"/>
</dbReference>
<organism evidence="5">
    <name type="scientific">marine sediment metagenome</name>
    <dbReference type="NCBI Taxonomy" id="412755"/>
    <lineage>
        <taxon>unclassified sequences</taxon>
        <taxon>metagenomes</taxon>
        <taxon>ecological metagenomes</taxon>
    </lineage>
</organism>
<evidence type="ECO:0000256" key="2">
    <source>
        <dbReference type="ARBA" id="ARBA00022801"/>
    </source>
</evidence>
<dbReference type="InterPro" id="IPR032506">
    <property type="entry name" value="SGSH_C"/>
</dbReference>
<feature type="region of interest" description="Disordered" evidence="3">
    <location>
        <begin position="1"/>
        <end position="35"/>
    </location>
</feature>
<comment type="caution">
    <text evidence="5">The sequence shown here is derived from an EMBL/GenBank/DDBJ whole genome shotgun (WGS) entry which is preliminary data.</text>
</comment>
<dbReference type="PANTHER" id="PTHR42693:SF53">
    <property type="entry name" value="ENDO-4-O-SULFATASE"/>
    <property type="match status" value="1"/>
</dbReference>
<dbReference type="SUPFAM" id="SSF53649">
    <property type="entry name" value="Alkaline phosphatase-like"/>
    <property type="match status" value="1"/>
</dbReference>
<dbReference type="GO" id="GO:0004065">
    <property type="term" value="F:arylsulfatase activity"/>
    <property type="evidence" value="ECO:0007669"/>
    <property type="project" value="TreeGrafter"/>
</dbReference>
<name>X0WNW1_9ZZZZ</name>
<dbReference type="AlphaFoldDB" id="X0WNW1"/>
<reference evidence="5" key="1">
    <citation type="journal article" date="2014" name="Front. Microbiol.">
        <title>High frequency of phylogenetically diverse reductive dehalogenase-homologous genes in deep subseafloor sedimentary metagenomes.</title>
        <authorList>
            <person name="Kawai M."/>
            <person name="Futagami T."/>
            <person name="Toyoda A."/>
            <person name="Takaki Y."/>
            <person name="Nishi S."/>
            <person name="Hori S."/>
            <person name="Arai W."/>
            <person name="Tsubouchi T."/>
            <person name="Morono Y."/>
            <person name="Uchiyama I."/>
            <person name="Ito T."/>
            <person name="Fujiyama A."/>
            <person name="Inagaki F."/>
            <person name="Takami H."/>
        </authorList>
    </citation>
    <scope>NUCLEOTIDE SEQUENCE</scope>
    <source>
        <strain evidence="5">Expedition CK06-06</strain>
    </source>
</reference>
<sequence>LLIITSDNGGLADQQAEKEGHRSNGGWKGNKNSPLEGGHRVPFFAVWPGQITPDITEELVSNQDILATLAALVGTHIPDNQAMDSNNLLPLFTGDGTFQKRDIFLQQAGSQCEVMVRKMPYKLIMQSDQKRSHFTPTKLFNLRDDPHEDTNLLEQPSYHPIVQSLLSEYKNLIESKRSTVPGH</sequence>
<evidence type="ECO:0000313" key="5">
    <source>
        <dbReference type="EMBL" id="GAG26203.1"/>
    </source>
</evidence>
<dbReference type="PANTHER" id="PTHR42693">
    <property type="entry name" value="ARYLSULFATASE FAMILY MEMBER"/>
    <property type="match status" value="1"/>
</dbReference>
<gene>
    <name evidence="5" type="ORF">S01H1_53720</name>
</gene>
<evidence type="ECO:0000256" key="1">
    <source>
        <dbReference type="ARBA" id="ARBA00008779"/>
    </source>
</evidence>
<protein>
    <recommendedName>
        <fullName evidence="4">N-sulphoglucosamine sulphohydrolase C-terminal domain-containing protein</fullName>
    </recommendedName>
</protein>
<accession>X0WNW1</accession>